<sequence>MKEDNKEKAIDPLTGEEFVPKRSNQKFASRENQIKYNNIKAAKERNAKALTENILNANRKVLQRILGSKSEVIKSYDFMDGAGLNFGFNTHTMKIGNINWICVHDYAYALVDTNAFKIIKLDKAF</sequence>
<proteinExistence type="predicted"/>
<accession>A0ABN1JMX1</accession>
<evidence type="ECO:0000313" key="1">
    <source>
        <dbReference type="EMBL" id="GAA0743111.1"/>
    </source>
</evidence>
<name>A0ABN1JMX1_9FLAO</name>
<evidence type="ECO:0000313" key="2">
    <source>
        <dbReference type="Proteomes" id="UP001500736"/>
    </source>
</evidence>
<gene>
    <name evidence="1" type="ORF">GCM10009431_15920</name>
</gene>
<reference evidence="1 2" key="1">
    <citation type="journal article" date="2019" name="Int. J. Syst. Evol. Microbiol.">
        <title>The Global Catalogue of Microorganisms (GCM) 10K type strain sequencing project: providing services to taxonomists for standard genome sequencing and annotation.</title>
        <authorList>
            <consortium name="The Broad Institute Genomics Platform"/>
            <consortium name="The Broad Institute Genome Sequencing Center for Infectious Disease"/>
            <person name="Wu L."/>
            <person name="Ma J."/>
        </authorList>
    </citation>
    <scope>NUCLEOTIDE SEQUENCE [LARGE SCALE GENOMIC DNA]</scope>
    <source>
        <strain evidence="1 2">JCM 15976</strain>
    </source>
</reference>
<dbReference type="EMBL" id="BAAAGF010000002">
    <property type="protein sequence ID" value="GAA0743111.1"/>
    <property type="molecule type" value="Genomic_DNA"/>
</dbReference>
<organism evidence="1 2">
    <name type="scientific">Gaetbulibacter jejuensis</name>
    <dbReference type="NCBI Taxonomy" id="584607"/>
    <lineage>
        <taxon>Bacteria</taxon>
        <taxon>Pseudomonadati</taxon>
        <taxon>Bacteroidota</taxon>
        <taxon>Flavobacteriia</taxon>
        <taxon>Flavobacteriales</taxon>
        <taxon>Flavobacteriaceae</taxon>
        <taxon>Gaetbulibacter</taxon>
    </lineage>
</organism>
<dbReference type="Proteomes" id="UP001500736">
    <property type="component" value="Unassembled WGS sequence"/>
</dbReference>
<keyword evidence="2" id="KW-1185">Reference proteome</keyword>
<comment type="caution">
    <text evidence="1">The sequence shown here is derived from an EMBL/GenBank/DDBJ whole genome shotgun (WGS) entry which is preliminary data.</text>
</comment>
<dbReference type="RefSeq" id="WP_343797264.1">
    <property type="nucleotide sequence ID" value="NZ_BAAAGF010000002.1"/>
</dbReference>
<protein>
    <submittedName>
        <fullName evidence="1">Uncharacterized protein</fullName>
    </submittedName>
</protein>